<feature type="non-terminal residue" evidence="1">
    <location>
        <position position="1"/>
    </location>
</feature>
<accession>A0AAV6LSJ4</accession>
<protein>
    <submittedName>
        <fullName evidence="1">Uncharacterized protein</fullName>
    </submittedName>
</protein>
<dbReference type="EMBL" id="JAGKQH010000020">
    <property type="protein sequence ID" value="KAG6570339.1"/>
    <property type="molecule type" value="Genomic_DNA"/>
</dbReference>
<keyword evidence="2" id="KW-1185">Reference proteome</keyword>
<name>A0AAV6LSJ4_9ROSI</name>
<sequence length="103" mass="11289">MKPHQGLVSICSGIETKKYESLKGTYQEGQNMVANQCRNGGCGTPMKLEALRTSTKTISPHQTEAVAGGGRDFHHWIQILGTKPDHLIINFPNCPTYNEFDGG</sequence>
<proteinExistence type="predicted"/>
<dbReference type="AlphaFoldDB" id="A0AAV6LSJ4"/>
<evidence type="ECO:0000313" key="1">
    <source>
        <dbReference type="EMBL" id="KAG6570339.1"/>
    </source>
</evidence>
<comment type="caution">
    <text evidence="1">The sequence shown here is derived from an EMBL/GenBank/DDBJ whole genome shotgun (WGS) entry which is preliminary data.</text>
</comment>
<organism evidence="1 2">
    <name type="scientific">Cucurbita argyrosperma subsp. sororia</name>
    <dbReference type="NCBI Taxonomy" id="37648"/>
    <lineage>
        <taxon>Eukaryota</taxon>
        <taxon>Viridiplantae</taxon>
        <taxon>Streptophyta</taxon>
        <taxon>Embryophyta</taxon>
        <taxon>Tracheophyta</taxon>
        <taxon>Spermatophyta</taxon>
        <taxon>Magnoliopsida</taxon>
        <taxon>eudicotyledons</taxon>
        <taxon>Gunneridae</taxon>
        <taxon>Pentapetalae</taxon>
        <taxon>rosids</taxon>
        <taxon>fabids</taxon>
        <taxon>Cucurbitales</taxon>
        <taxon>Cucurbitaceae</taxon>
        <taxon>Cucurbiteae</taxon>
        <taxon>Cucurbita</taxon>
    </lineage>
</organism>
<evidence type="ECO:0000313" key="2">
    <source>
        <dbReference type="Proteomes" id="UP000685013"/>
    </source>
</evidence>
<reference evidence="1 2" key="1">
    <citation type="journal article" date="2021" name="Hortic Res">
        <title>The domestication of Cucurbita argyrosperma as revealed by the genome of its wild relative.</title>
        <authorList>
            <person name="Barrera-Redondo J."/>
            <person name="Sanchez-de la Vega G."/>
            <person name="Aguirre-Liguori J.A."/>
            <person name="Castellanos-Morales G."/>
            <person name="Gutierrez-Guerrero Y.T."/>
            <person name="Aguirre-Dugua X."/>
            <person name="Aguirre-Planter E."/>
            <person name="Tenaillon M.I."/>
            <person name="Lira-Saade R."/>
            <person name="Eguiarte L.E."/>
        </authorList>
    </citation>
    <scope>NUCLEOTIDE SEQUENCE [LARGE SCALE GENOMIC DNA]</scope>
    <source>
        <strain evidence="1">JBR-2021</strain>
    </source>
</reference>
<dbReference type="Proteomes" id="UP000685013">
    <property type="component" value="Chromosome 20"/>
</dbReference>
<gene>
    <name evidence="1" type="ORF">SDJN03_29254</name>
</gene>